<dbReference type="EMBL" id="PPTP01000001">
    <property type="protein sequence ID" value="RDB57369.1"/>
    <property type="molecule type" value="Genomic_DNA"/>
</dbReference>
<dbReference type="Pfam" id="PF02643">
    <property type="entry name" value="DUF192"/>
    <property type="match status" value="1"/>
</dbReference>
<dbReference type="OrthoDB" id="3177228at2"/>
<accession>A0A369LFB7</accession>
<proteinExistence type="predicted"/>
<evidence type="ECO:0000313" key="1">
    <source>
        <dbReference type="EMBL" id="RDB57369.1"/>
    </source>
</evidence>
<reference evidence="1 2" key="1">
    <citation type="journal article" date="2018" name="Elife">
        <title>Discovery and characterization of a prevalent human gut bacterial enzyme sufficient for the inactivation of a family of plant toxins.</title>
        <authorList>
            <person name="Koppel N."/>
            <person name="Bisanz J.E."/>
            <person name="Pandelia M.E."/>
            <person name="Turnbaugh P.J."/>
            <person name="Balskus E.P."/>
        </authorList>
    </citation>
    <scope>NUCLEOTIDE SEQUENCE [LARGE SCALE GENOMIC DNA]</scope>
    <source>
        <strain evidence="2">anaerobia AP69FAA</strain>
    </source>
</reference>
<sequence length="126" mass="14577">MNDRYLDEAWAVTLSGKRAPILTHTCRSFLERFCGLMLKREVPEACGLYFPNCRSIHTCMMRVPIDVVWVREDEPGLLEVVSFDIALRPWRFFVAPRGATGCVEFRAESFDPDDRPAKIARPEQRE</sequence>
<gene>
    <name evidence="1" type="ORF">C1880_00630</name>
</gene>
<organism evidence="1 2">
    <name type="scientific">Senegalimassilia anaerobia</name>
    <dbReference type="NCBI Taxonomy" id="1473216"/>
    <lineage>
        <taxon>Bacteria</taxon>
        <taxon>Bacillati</taxon>
        <taxon>Actinomycetota</taxon>
        <taxon>Coriobacteriia</taxon>
        <taxon>Coriobacteriales</taxon>
        <taxon>Coriobacteriaceae</taxon>
        <taxon>Senegalimassilia</taxon>
    </lineage>
</organism>
<dbReference type="AlphaFoldDB" id="A0A369LFB7"/>
<dbReference type="RefSeq" id="WP_114614599.1">
    <property type="nucleotide sequence ID" value="NZ_DBFBEK010000009.1"/>
</dbReference>
<dbReference type="InterPro" id="IPR003795">
    <property type="entry name" value="DUF192"/>
</dbReference>
<evidence type="ECO:0008006" key="3">
    <source>
        <dbReference type="Google" id="ProtNLM"/>
    </source>
</evidence>
<protein>
    <recommendedName>
        <fullName evidence="3">DUF192 domain-containing protein</fullName>
    </recommendedName>
</protein>
<dbReference type="Proteomes" id="UP000253792">
    <property type="component" value="Unassembled WGS sequence"/>
</dbReference>
<dbReference type="Gene3D" id="2.60.120.1140">
    <property type="entry name" value="Protein of unknown function DUF192"/>
    <property type="match status" value="1"/>
</dbReference>
<dbReference type="InterPro" id="IPR038695">
    <property type="entry name" value="Saro_0823-like_sf"/>
</dbReference>
<keyword evidence="2" id="KW-1185">Reference proteome</keyword>
<name>A0A369LFB7_9ACTN</name>
<comment type="caution">
    <text evidence="1">The sequence shown here is derived from an EMBL/GenBank/DDBJ whole genome shotgun (WGS) entry which is preliminary data.</text>
</comment>
<evidence type="ECO:0000313" key="2">
    <source>
        <dbReference type="Proteomes" id="UP000253792"/>
    </source>
</evidence>